<dbReference type="EMBL" id="CP017834">
    <property type="protein sequence ID" value="APJ03782.1"/>
    <property type="molecule type" value="Genomic_DNA"/>
</dbReference>
<feature type="domain" description="Fibronectin type-III" evidence="2">
    <location>
        <begin position="1934"/>
        <end position="2031"/>
    </location>
</feature>
<dbReference type="Gene3D" id="2.60.40.10">
    <property type="entry name" value="Immunoglobulins"/>
    <property type="match status" value="38"/>
</dbReference>
<dbReference type="SUPFAM" id="SSF49265">
    <property type="entry name" value="Fibronectin type III"/>
    <property type="match status" value="21"/>
</dbReference>
<proteinExistence type="predicted"/>
<dbReference type="InterPro" id="IPR036116">
    <property type="entry name" value="FN3_sf"/>
</dbReference>
<organism evidence="3 4">
    <name type="scientific">Silvanigrella aquatica</name>
    <dbReference type="NCBI Taxonomy" id="1915309"/>
    <lineage>
        <taxon>Bacteria</taxon>
        <taxon>Pseudomonadati</taxon>
        <taxon>Bdellovibrionota</taxon>
        <taxon>Oligoflexia</taxon>
        <taxon>Silvanigrellales</taxon>
        <taxon>Silvanigrellaceae</taxon>
        <taxon>Silvanigrella</taxon>
    </lineage>
</organism>
<sequence length="4281" mass="431259">MVNTCVLRKYYFIFLIILLLTGCNFNPLGGKNSHVDNENAPFLSTPNSFTITDTLATSGQISLIWGAADKADFYTVMYGTSSRNYSNSLSNCTALTVCVIPNLNNGTRYYIKVMAENLYGTVNSLNEVAATPGAFNSLVALAGNKEIYLSWTGVDVVNSYTISYGVYPGPYTNTITGVTNNYAVIPNLVNGTTYQFLITATNSIGTVISNQALGTPTTPPNAPTGVIATAFSSSQINLSWNAAVGVGTITYQVNRSLVSGGPYGVIDSGLSSLTYSDTTALSGTKYYYVVVASNNAGISPNSSEVSATTPPSPPMGLTASNLTISSVNFNWLQNAGNSTITYTLKRGSVSGGPYSNVTGCSLVGVLNCTDTTVAAATQYYYVLVANNSTASSGISSELSVITPPAKPTALAFSSVTSSSLNLTWTGSSGTAGLITYEVSRTTLSGGNYSLVAGCTGLTTNTCSDSSLTAATQYYYIVTATTSGGTSPKSSEGMVTTLATPPASLTATATASNFVTLNWQASSANVAVTYVVKRSITSGTGYALISSGTCSSSVSGTSCTDTSTTAGIQYYYVVTATAGGVTSGNSNEAGVVTPVGSPSGLTATAASSSSINLSWTASTGTASLITYNVLRSNTPGSDYASFSGVCSNLTGVTSCVDSTVSPGTKYYYVVTATAGGTTTANSNEANATTYTTAPTNLVASTASLSTSTINLSWNASPGNVSITYTVTRSITSGSGYVAITSGTCSAVVTSSLTTCTDTSASPGVTYYYVVKATTSGGVSSPSLEANATTYTTAPTGLSTSLATTSSLTLSWTASPGTAPITYIVTRSNTSGSGYTAITNGSCSIPITSPTFTCTDTSALPGTNYYYVVTASTAGGMSSISTQAIGTTKTNPPESVSATALSSTSISITWSASPGNASFTYNVMRSSTMGSNYAPISTGTCSSPISSLTVTCTDTSASPASTYYYIVNATTAGGISTNSTEVSATTFAVPPTGLTASSTDTATINLTWVASSGSANITYTVMRSVTSGSGYNAISSGTCSLGIVSPTATCTDTSGSPGTKYYYIVKASTSSGGNSAPSNEANATTFTTAPNPLSAIASSSTQITLTWALSPGTAVITYQVLRSTTSGSGYVGISSGTCSSVMTSPTATCTDTSAAAGTPYYYVITATTLGGGTSSFSTEIAASTFAGAPSGLAATSVGGGKVSLTWNASSGTAGITYILNRSQTSGGPYSVIESNLTTTSYTDTSVSNGVIYYYVIQSVTSAGNSGNSSEISVTPINSFSVLTNSASPTQISLTWSAATGATNYTVKQSTTLGGSSNGTSVASCTSIATTSCTITSLTNNTTYYYTVFANNTGVSSTASNSTSEIANTPFASPFTNILAGTSQVNLNWTAVTNATNYTIYVSSTSGNAVAGNTIATGCNSVTGLTCTATGLTNGTKYYFALVANLSSGGTFTSGEVFATPIGIFDISSLTALSSSSAQVSWSTALGATQYNVKYGISSNSYTFTNGPFSSSPATISGLSAGTTYYVRMTAENGQGSVTSNSEYSVTTKTSPPTNLSASAASSSLVDITWNASPGNALITYNVSRSVVSGSDYLPINTGTCSSAISSPTFTCNDTSVLPGVKYYYVVTAAIAGMTTLNSIEANVVTPTTSPTNLSAGSSGATTASLSWAASPGSEPITYTVGRSSVTGGPYTNVVGCINISALSCTDTNVSSGNVYYYVVTAKNSAGSTLPSTEASLTGQAAAPTNLTAVASNSTTINISWTGSSGTASISYIVTRSTMSGSGYVPISSGTCSSGVSSPATSCTDTSANPGTTYYYIVKASTNGGISGASNEASATTYSTIPTGVTATAQSPTNVTITWSASSGQASITYTVTRSTTNGSGYVAILAGTCSSSVSALTCSDDSAAPGMTYYYVVKATVSGLSTLNSSQATATTFTTPPTNLVATAANTSTINLSWTISPGTASITYVITRSLTSGSGYGTISSGTCSTAVVSPTATCSDTSGTPGVKYYYIVTAVTAAGSLGTSNEAFATTYTSAPTNLVATAQSSTTINLTWTASPGDPSGVTYTVKRSLTLGTGYNVISSGTCSSSISSTSCSDQTASPGTTYYYVVSANTAGGSSAPSTAANATTFTTIPTGLAASVTSATVTLTWTASPGASVTYTVLRSSNSGTGYIPITAGTCSSAVSATTCTDTSVISGNIYYYVVNAQSAGVSTGSSAEVNASVIPSAPTGLTASAINNSTINLSWTQSTGNSNISYVVTRSTTIGSGYLPIASGSCSGTLTSSTSSCSDMTASSGVTYYYILKASNAGGTSGSSNEASATTFTTAPTGLTATAATTTSINLSWTAPIGAVTYTVQRSVTTGTGYAALTTGGCGGLVSGSSCSDSTANPGTQYFYVVIANNTAGPSGSSSEANASTKTAAPTGLTVNVVGTTSLVLAWSASPGSLSNTYTLMRSSVSGGPYSNVTSCVTISALTCTDSNVTAGTAYYYVVSAANSAGASTNSSELSAVTLSTVPSGFSATANGSTVNLNWTATSGTSSLITYTLNRSTVSGSSYSTISSGISTTAYSDSSVTAGTPYYYTVLSKTSGGNSLPSSEISVTPIASFSITSISSSANQLIVNWGTATGAANYTVKQSTSSGGSGTGSNVTGCIAIATTTCTVTGLVNGTTYYFTVFANNTGINSTATANTAESSGTPFSSSLNVTGIASAQVSFSWSSITNTTNYNIKYSTVSGSAASGTAATGCSSLSSGILTCTATGLTNGTLYYFALIANLSTGGTVQSSEVSATPIGTFDITTATAASTTSANISWGASSGASSYTIQYGLASNTYTGSQGSITTTSAVLTGLSPGNLYYIRVKAVNASGNISSNSEKQVTLPTTAPTGLTLSSVSTSAANLTWTASPGNSGITYVVSRSTTQGSNYVALTTGGCSGNLVATSCSDTSVSSGNTYYYVVTASNSTTPTGNSNELAVTTYPSAPTNLTGVSNSATQNQLSWSAITGNALGTTYSLKSSLTLGGPYDPVTGCTAITSLTCADNNVTAGTTYYYIIIANNSTGSSVKSTEFALTTFTTPPTSPLASVVSNSQINVSWTSSPGTATITYTVLRSITQGTGYSVITSGGCSGTITSPTSTCQDTNVTAGIKYYYVIQVSPAAASLNQSTETSATTKTTTPTNLAATASSSTEVVISWTKSPGTAAITYTVKRANAIAGPFSAIATGSCNAAVVSPIITCTDESVTAGNTYYYVITATVGGNTTPPSTAVSTTTPTAAPTNLVATATTTSQMNLSWTASPGSSTMTYVVSRSLVTKGPYSPITSGTCASLVTSTTTCTDTSVAAGTTYYYVVTAQAASSTTSANSTEANGTTTTTAPTTVTATANSTSAVTVSWTASPGSATVTYNVLRSTTSGTNYVAIATGVCSSPITSTLSCEDTNISPGVIYYYVVTAQTGTVASGNSTQASVIVPTIAPSGLVATATSSTNVNLSWTASPGNSSITYNVLRSSNSNGTYSAISSGTCNTSVSTTTCTDTSVTAGNLYYYIVQASNGAAILSPTANSNIANTTTQTTAPTGLVATISGASSVTLTWNASPGNAPITYTAQRSTTTGSNYGNITQGTCSTGISSTVTCSDLSPSVGSTYYYVVTAKNAYPVATGNSNEASLFFSAPIKSSSDQVTFTNGTSSGIIANSGTVLTGSHGTWSDTSNCVNKWYANNLLTNVTTSAYTTQSSDACRVISYCVTCTNPVGSNTACNNGVSSSTNGIVTANILSAYATRVSSVAGNSLTTAGQNQIKSFLDNLITNNQSFPDIFYAIQNSQNAGYGSSNNTTIYDLYCNAHNASITNSAYTWDKNGVLGNSALATAPNYGIAISNNSIFFNNQPSTMVAYAQTPSSSTSYNGIIGYSSNTSSRSFHGIGYNIGSNTTIFDDIGLTTISNSNTGYNFVGRSLSGSNITYDINGNIGTPTANTTAFGSGNFILGNYPQNSTQTNKTLNGYLPFAAAWTSQALTFAQLETIRTAYTSNFPTPVPLAFTASVTGTIYTCTLNSNNSFPSAGSCTQSSGFGSGVSITSSSTYLYAVNSSGTVYSCPITNNKIPTTSAGCNSIGGFGDSYPTIFTANNYVYVVLYSNNKIYSCPLSNGVVPGPGGCSLATGFSGPYAGFVSNGYIYFDGYAASGSVYSCPLTGGTIVPNAGSCPKSFTFTNAWGLAYNRGFAYVGDYNNGYVFACSLSSSTFPNSTSCSKTTGFGTIWAITSNPNNNNVYIINSSGTVYTCAIASNGTIPNASGCLSASGFGSGYGISIY</sequence>
<feature type="domain" description="Fibronectin type-III" evidence="2">
    <location>
        <begin position="2595"/>
        <end position="2691"/>
    </location>
</feature>
<feature type="domain" description="Fibronectin type-III" evidence="2">
    <location>
        <begin position="1838"/>
        <end position="1933"/>
    </location>
</feature>
<dbReference type="KEGG" id="saqi:AXG55_07630"/>
<feature type="domain" description="Fibronectin type-III" evidence="2">
    <location>
        <begin position="2223"/>
        <end position="2320"/>
    </location>
</feature>
<dbReference type="PANTHER" id="PTHR13817">
    <property type="entry name" value="TITIN"/>
    <property type="match status" value="1"/>
</dbReference>
<evidence type="ECO:0000259" key="2">
    <source>
        <dbReference type="PROSITE" id="PS50853"/>
    </source>
</evidence>
<gene>
    <name evidence="3" type="ORF">AXG55_07630</name>
</gene>
<feature type="domain" description="Fibronectin type-III" evidence="2">
    <location>
        <begin position="222"/>
        <end position="312"/>
    </location>
</feature>
<dbReference type="SMART" id="SM00060">
    <property type="entry name" value="FN3"/>
    <property type="match status" value="38"/>
</dbReference>
<feature type="domain" description="Fibronectin type-III" evidence="2">
    <location>
        <begin position="1647"/>
        <end position="1739"/>
    </location>
</feature>
<feature type="domain" description="Fibronectin type-III" evidence="2">
    <location>
        <begin position="596"/>
        <end position="694"/>
    </location>
</feature>
<dbReference type="CDD" id="cd00063">
    <property type="entry name" value="FN3"/>
    <property type="match status" value="15"/>
</dbReference>
<feature type="domain" description="Fibronectin type-III" evidence="2">
    <location>
        <begin position="3160"/>
        <end position="3257"/>
    </location>
</feature>
<feature type="domain" description="Fibronectin type-III" evidence="2">
    <location>
        <begin position="403"/>
        <end position="502"/>
    </location>
</feature>
<name>A0A1L4D0N4_9BACT</name>
<dbReference type="InterPro" id="IPR003961">
    <property type="entry name" value="FN3_dom"/>
</dbReference>
<dbReference type="Pfam" id="PF00041">
    <property type="entry name" value="fn3"/>
    <property type="match status" value="7"/>
</dbReference>
<feature type="domain" description="Fibronectin type-III" evidence="2">
    <location>
        <begin position="988"/>
        <end position="1089"/>
    </location>
</feature>
<feature type="domain" description="Fibronectin type-III" evidence="2">
    <location>
        <begin position="1186"/>
        <end position="1277"/>
    </location>
</feature>
<dbReference type="RefSeq" id="WP_148697524.1">
    <property type="nucleotide sequence ID" value="NZ_CP017834.1"/>
</dbReference>
<dbReference type="OrthoDB" id="5395031at2"/>
<protein>
    <recommendedName>
        <fullName evidence="2">Fibronectin type-III domain-containing protein</fullName>
    </recommendedName>
</protein>
<feature type="domain" description="Fibronectin type-III" evidence="2">
    <location>
        <begin position="3453"/>
        <end position="3554"/>
    </location>
</feature>
<dbReference type="InterPro" id="IPR050964">
    <property type="entry name" value="Striated_Muscle_Regulatory"/>
</dbReference>
<accession>A0A1L4D0N4</accession>
<feature type="domain" description="Fibronectin type-III" evidence="2">
    <location>
        <begin position="2321"/>
        <end position="2414"/>
    </location>
</feature>
<feature type="domain" description="Fibronectin type-III" evidence="2">
    <location>
        <begin position="2968"/>
        <end position="3064"/>
    </location>
</feature>
<evidence type="ECO:0000313" key="4">
    <source>
        <dbReference type="Proteomes" id="UP000184731"/>
    </source>
</evidence>
<dbReference type="PROSITE" id="PS50853">
    <property type="entry name" value="FN3"/>
    <property type="match status" value="23"/>
</dbReference>
<dbReference type="SUPFAM" id="SSF63825">
    <property type="entry name" value="YWTD domain"/>
    <property type="match status" value="1"/>
</dbReference>
<dbReference type="STRING" id="1915309.AXG55_07630"/>
<keyword evidence="1" id="KW-0677">Repeat</keyword>
<feature type="domain" description="Fibronectin type-III" evidence="2">
    <location>
        <begin position="2783"/>
        <end position="2874"/>
    </location>
</feature>
<feature type="domain" description="Fibronectin type-III" evidence="2">
    <location>
        <begin position="1460"/>
        <end position="1550"/>
    </location>
</feature>
<feature type="domain" description="Fibronectin type-III" evidence="2">
    <location>
        <begin position="1740"/>
        <end position="1837"/>
    </location>
</feature>
<feature type="domain" description="Fibronectin type-III" evidence="2">
    <location>
        <begin position="3258"/>
        <end position="3358"/>
    </location>
</feature>
<feature type="domain" description="Fibronectin type-III" evidence="2">
    <location>
        <begin position="792"/>
        <end position="891"/>
    </location>
</feature>
<dbReference type="PANTHER" id="PTHR13817:SF73">
    <property type="entry name" value="FIBRONECTIN TYPE-III DOMAIN-CONTAINING PROTEIN"/>
    <property type="match status" value="1"/>
</dbReference>
<feature type="domain" description="Fibronectin type-III" evidence="2">
    <location>
        <begin position="2415"/>
        <end position="2510"/>
    </location>
</feature>
<dbReference type="InterPro" id="IPR013783">
    <property type="entry name" value="Ig-like_fold"/>
</dbReference>
<feature type="domain" description="Fibronectin type-III" evidence="2">
    <location>
        <begin position="2032"/>
        <end position="2131"/>
    </location>
</feature>
<keyword evidence="4" id="KW-1185">Reference proteome</keyword>
<feature type="domain" description="Fibronectin type-III" evidence="2">
    <location>
        <begin position="695"/>
        <end position="791"/>
    </location>
</feature>
<reference evidence="3 4" key="1">
    <citation type="submission" date="2016-10" db="EMBL/GenBank/DDBJ databases">
        <title>Silvanigrella aquatica sp. nov., isolated from a freshwater lake located in the Black Forest, Germany, description of Silvanigrellaceae fam. nov., Silvanigrellales ord. nov., reclassification of the order Bdellovibrionales in the class Oligoflexia, reclassification of the families Bacteriovoracaceae and Halobacteriovoraceae in the new order Bacteriovoracales ord. nov., and reclassification of the family Pseudobacteriovoracaceae in the order Oligoflexiales.</title>
        <authorList>
            <person name="Hahn M.W."/>
            <person name="Schmidt J."/>
            <person name="Koll U."/>
            <person name="Rohde M."/>
            <person name="Verbag S."/>
            <person name="Pitt A."/>
            <person name="Nakai R."/>
            <person name="Naganuma T."/>
            <person name="Lang E."/>
        </authorList>
    </citation>
    <scope>NUCLEOTIDE SEQUENCE [LARGE SCALE GENOMIC DNA]</scope>
    <source>
        <strain evidence="3 4">MWH-Nonnen-W8red</strain>
    </source>
</reference>
<feature type="domain" description="Fibronectin type-III" evidence="2">
    <location>
        <begin position="131"/>
        <end position="221"/>
    </location>
</feature>
<evidence type="ECO:0000256" key="1">
    <source>
        <dbReference type="ARBA" id="ARBA00022737"/>
    </source>
</evidence>
<evidence type="ECO:0000313" key="3">
    <source>
        <dbReference type="EMBL" id="APJ03782.1"/>
    </source>
</evidence>
<dbReference type="Proteomes" id="UP000184731">
    <property type="component" value="Chromosome"/>
</dbReference>